<evidence type="ECO:0000313" key="3">
    <source>
        <dbReference type="Proteomes" id="UP001150238"/>
    </source>
</evidence>
<accession>A0A9W9E0T3</accession>
<evidence type="ECO:0000313" key="2">
    <source>
        <dbReference type="EMBL" id="KAJ4495830.1"/>
    </source>
</evidence>
<reference evidence="2" key="1">
    <citation type="submission" date="2022-08" db="EMBL/GenBank/DDBJ databases">
        <authorList>
            <consortium name="DOE Joint Genome Institute"/>
            <person name="Min B."/>
            <person name="Riley R."/>
            <person name="Sierra-Patev S."/>
            <person name="Naranjo-Ortiz M."/>
            <person name="Looney B."/>
            <person name="Konkel Z."/>
            <person name="Slot J.C."/>
            <person name="Sakamoto Y."/>
            <person name="Steenwyk J.L."/>
            <person name="Rokas A."/>
            <person name="Carro J."/>
            <person name="Camarero S."/>
            <person name="Ferreira P."/>
            <person name="Molpeceres G."/>
            <person name="Ruiz-Duenas F.J."/>
            <person name="Serrano A."/>
            <person name="Henrissat B."/>
            <person name="Drula E."/>
            <person name="Hughes K.W."/>
            <person name="Mata J.L."/>
            <person name="Ishikawa N.K."/>
            <person name="Vargas-Isla R."/>
            <person name="Ushijima S."/>
            <person name="Smith C.A."/>
            <person name="Ahrendt S."/>
            <person name="Andreopoulos W."/>
            <person name="He G."/>
            <person name="Labutti K."/>
            <person name="Lipzen A."/>
            <person name="Ng V."/>
            <person name="Sandor L."/>
            <person name="Barry K."/>
            <person name="Martinez A.T."/>
            <person name="Xiao Y."/>
            <person name="Gibbons J.G."/>
            <person name="Terashima K."/>
            <person name="Hibbett D.S."/>
            <person name="Grigoriev I.V."/>
        </authorList>
    </citation>
    <scope>NUCLEOTIDE SEQUENCE</scope>
    <source>
        <strain evidence="2">Sp2 HRB7682 ss15</strain>
    </source>
</reference>
<reference evidence="2" key="2">
    <citation type="journal article" date="2023" name="Proc. Natl. Acad. Sci. U.S.A.">
        <title>A global phylogenomic analysis of the shiitake genus Lentinula.</title>
        <authorList>
            <person name="Sierra-Patev S."/>
            <person name="Min B."/>
            <person name="Naranjo-Ortiz M."/>
            <person name="Looney B."/>
            <person name="Konkel Z."/>
            <person name="Slot J.C."/>
            <person name="Sakamoto Y."/>
            <person name="Steenwyk J.L."/>
            <person name="Rokas A."/>
            <person name="Carro J."/>
            <person name="Camarero S."/>
            <person name="Ferreira P."/>
            <person name="Molpeceres G."/>
            <person name="Ruiz-Duenas F.J."/>
            <person name="Serrano A."/>
            <person name="Henrissat B."/>
            <person name="Drula E."/>
            <person name="Hughes K.W."/>
            <person name="Mata J.L."/>
            <person name="Ishikawa N.K."/>
            <person name="Vargas-Isla R."/>
            <person name="Ushijima S."/>
            <person name="Smith C.A."/>
            <person name="Donoghue J."/>
            <person name="Ahrendt S."/>
            <person name="Andreopoulos W."/>
            <person name="He G."/>
            <person name="LaButti K."/>
            <person name="Lipzen A."/>
            <person name="Ng V."/>
            <person name="Riley R."/>
            <person name="Sandor L."/>
            <person name="Barry K."/>
            <person name="Martinez A.T."/>
            <person name="Xiao Y."/>
            <person name="Gibbons J.G."/>
            <person name="Terashima K."/>
            <person name="Grigoriev I.V."/>
            <person name="Hibbett D."/>
        </authorList>
    </citation>
    <scope>NUCLEOTIDE SEQUENCE</scope>
    <source>
        <strain evidence="2">Sp2 HRB7682 ss15</strain>
    </source>
</reference>
<protein>
    <recommendedName>
        <fullName evidence="4">Fungal calcium binding protein domain-containing protein</fullName>
    </recommendedName>
</protein>
<comment type="caution">
    <text evidence="2">The sequence shown here is derived from an EMBL/GenBank/DDBJ whole genome shotgun (WGS) entry which is preliminary data.</text>
</comment>
<evidence type="ECO:0008006" key="4">
    <source>
        <dbReference type="Google" id="ProtNLM"/>
    </source>
</evidence>
<keyword evidence="1" id="KW-0732">Signal</keyword>
<dbReference type="Proteomes" id="UP001150238">
    <property type="component" value="Unassembled WGS sequence"/>
</dbReference>
<feature type="signal peptide" evidence="1">
    <location>
        <begin position="1"/>
        <end position="18"/>
    </location>
</feature>
<proteinExistence type="predicted"/>
<sequence length="116" mass="12049">MRFIVAAVFGYMIIMASARPLPSDLNSEELWERDSSTCDGAAMKTCAIALVPTVAACALAAAQGELDVINDAACIGAAIQLGADFPSSCTACVEKFGKGAESEAEKIVSKLSHIHL</sequence>
<feature type="chain" id="PRO_5040717776" description="Fungal calcium binding protein domain-containing protein" evidence="1">
    <location>
        <begin position="19"/>
        <end position="116"/>
    </location>
</feature>
<name>A0A9W9E0T3_9AGAR</name>
<organism evidence="2 3">
    <name type="scientific">Lentinula lateritia</name>
    <dbReference type="NCBI Taxonomy" id="40482"/>
    <lineage>
        <taxon>Eukaryota</taxon>
        <taxon>Fungi</taxon>
        <taxon>Dikarya</taxon>
        <taxon>Basidiomycota</taxon>
        <taxon>Agaricomycotina</taxon>
        <taxon>Agaricomycetes</taxon>
        <taxon>Agaricomycetidae</taxon>
        <taxon>Agaricales</taxon>
        <taxon>Marasmiineae</taxon>
        <taxon>Omphalotaceae</taxon>
        <taxon>Lentinula</taxon>
    </lineage>
</organism>
<gene>
    <name evidence="2" type="ORF">C8J55DRAFT_494995</name>
</gene>
<dbReference type="AlphaFoldDB" id="A0A9W9E0T3"/>
<evidence type="ECO:0000256" key="1">
    <source>
        <dbReference type="SAM" id="SignalP"/>
    </source>
</evidence>
<dbReference type="EMBL" id="JANVFS010000001">
    <property type="protein sequence ID" value="KAJ4495830.1"/>
    <property type="molecule type" value="Genomic_DNA"/>
</dbReference>
<dbReference type="Gene3D" id="1.10.1740.120">
    <property type="match status" value="1"/>
</dbReference>